<comment type="caution">
    <text evidence="3">The sequence shown here is derived from an EMBL/GenBank/DDBJ whole genome shotgun (WGS) entry which is preliminary data.</text>
</comment>
<dbReference type="InterPro" id="IPR053136">
    <property type="entry name" value="UTP_pyrophosphatase-like"/>
</dbReference>
<protein>
    <submittedName>
        <fullName evidence="3">Metal-dependent hydrolase</fullName>
    </submittedName>
</protein>
<dbReference type="EMBL" id="PEKC01000155">
    <property type="protein sequence ID" value="PII33040.1"/>
    <property type="molecule type" value="Genomic_DNA"/>
</dbReference>
<gene>
    <name evidence="3" type="ORF">CTI11_24855</name>
</gene>
<evidence type="ECO:0000256" key="1">
    <source>
        <dbReference type="SAM" id="MobiDB-lite"/>
    </source>
</evidence>
<feature type="compositionally biased region" description="Pro residues" evidence="1">
    <location>
        <begin position="40"/>
        <end position="64"/>
    </location>
</feature>
<accession>A0A2G7SZF4</accession>
<sequence length="314" mass="34843">MADPAQRSWDWLLPPAVQTQDGGLKPRRDRAAAPAQPSSAPLPPSPPSSPSLPSPSTIPEPSPRIHPEANQQAVLQGQVLHYRLQRSRRRTIGFTIGAQGLVVSAPAWVNMAAIAQALEAKSGWILRKLHEAGQRQQAQHAARIRWEHGAEIGYLGRPLQLCLTGGETQPLRTRQVHREQAADGSQSLHLPLAPGASAAEVRACVQAWMLREARSWFTASLQRHAPLLGVQWTSLRLTSASTRWGSANTAGAIRLNWRLMQHAPEVIDYVVVHELSHLRYMDHSPRFWATVASVMPGWEAQRQVLRDRLLPPWE</sequence>
<evidence type="ECO:0000259" key="2">
    <source>
        <dbReference type="Pfam" id="PF01863"/>
    </source>
</evidence>
<feature type="region of interest" description="Disordered" evidence="1">
    <location>
        <begin position="1"/>
        <end position="65"/>
    </location>
</feature>
<name>A0A2G7SZF4_9FLAO</name>
<feature type="domain" description="YgjP-like metallopeptidase" evidence="2">
    <location>
        <begin position="90"/>
        <end position="307"/>
    </location>
</feature>
<dbReference type="GO" id="GO:0016787">
    <property type="term" value="F:hydrolase activity"/>
    <property type="evidence" value="ECO:0007669"/>
    <property type="project" value="UniProtKB-KW"/>
</dbReference>
<dbReference type="PANTHER" id="PTHR30399:SF1">
    <property type="entry name" value="UTP PYROPHOSPHATASE"/>
    <property type="match status" value="1"/>
</dbReference>
<dbReference type="Gene3D" id="3.30.2010.10">
    <property type="entry name" value="Metalloproteases ('zincins'), catalytic domain"/>
    <property type="match status" value="1"/>
</dbReference>
<dbReference type="InterPro" id="IPR002725">
    <property type="entry name" value="YgjP-like_metallopeptidase"/>
</dbReference>
<reference evidence="3" key="1">
    <citation type="submission" date="2017-10" db="EMBL/GenBank/DDBJ databases">
        <title>Chryseobacterium sp. B5 is a hydrocarbonoclastic and plant growth promoting bacterium.</title>
        <authorList>
            <person name="Thijs S."/>
            <person name="Gkorezis P."/>
            <person name="Van Hamme J."/>
        </authorList>
    </citation>
    <scope>NUCLEOTIDE SEQUENCE</scope>
    <source>
        <strain evidence="3">B5</strain>
    </source>
</reference>
<organism evidence="3">
    <name type="scientific">Chryseobacterium sp. B5</name>
    <dbReference type="NCBI Taxonomy" id="2050562"/>
    <lineage>
        <taxon>Bacteria</taxon>
        <taxon>Pseudomonadati</taxon>
        <taxon>Bacteroidota</taxon>
        <taxon>Flavobacteriia</taxon>
        <taxon>Flavobacteriales</taxon>
        <taxon>Weeksellaceae</taxon>
        <taxon>Chryseobacterium group</taxon>
        <taxon>Chryseobacterium</taxon>
    </lineage>
</organism>
<dbReference type="PANTHER" id="PTHR30399">
    <property type="entry name" value="UNCHARACTERIZED PROTEIN YGJP"/>
    <property type="match status" value="1"/>
</dbReference>
<proteinExistence type="predicted"/>
<keyword evidence="3" id="KW-0378">Hydrolase</keyword>
<dbReference type="AlphaFoldDB" id="A0A2G7SZF4"/>
<evidence type="ECO:0000313" key="3">
    <source>
        <dbReference type="EMBL" id="PII33040.1"/>
    </source>
</evidence>
<dbReference type="Pfam" id="PF01863">
    <property type="entry name" value="YgjP-like"/>
    <property type="match status" value="1"/>
</dbReference>
<dbReference type="CDD" id="cd07344">
    <property type="entry name" value="M48_yhfN_like"/>
    <property type="match status" value="1"/>
</dbReference>